<proteinExistence type="inferred from homology"/>
<feature type="domain" description="Multidrug resistance protein MdtA-like barrel-sandwich hybrid" evidence="6">
    <location>
        <begin position="80"/>
        <end position="206"/>
    </location>
</feature>
<dbReference type="InterPro" id="IPR058625">
    <property type="entry name" value="MdtA-like_BSH"/>
</dbReference>
<name>A0A9X1P973_9BACT</name>
<keyword evidence="10" id="KW-1185">Reference proteome</keyword>
<dbReference type="Gene3D" id="1.10.287.470">
    <property type="entry name" value="Helix hairpin bin"/>
    <property type="match status" value="1"/>
</dbReference>
<keyword evidence="3" id="KW-0813">Transport</keyword>
<dbReference type="AlphaFoldDB" id="A0A9X1P973"/>
<dbReference type="InterPro" id="IPR006143">
    <property type="entry name" value="RND_pump_MFP"/>
</dbReference>
<keyword evidence="5" id="KW-0472">Membrane</keyword>
<evidence type="ECO:0000259" key="8">
    <source>
        <dbReference type="Pfam" id="PF25967"/>
    </source>
</evidence>
<accession>A0A9X1P973</accession>
<feature type="transmembrane region" description="Helical" evidence="5">
    <location>
        <begin position="7"/>
        <end position="26"/>
    </location>
</feature>
<keyword evidence="4" id="KW-0175">Coiled coil</keyword>
<evidence type="ECO:0000259" key="6">
    <source>
        <dbReference type="Pfam" id="PF25917"/>
    </source>
</evidence>
<evidence type="ECO:0000313" key="9">
    <source>
        <dbReference type="EMBL" id="MCF0039012.1"/>
    </source>
</evidence>
<dbReference type="SUPFAM" id="SSF111369">
    <property type="entry name" value="HlyD-like secretion proteins"/>
    <property type="match status" value="1"/>
</dbReference>
<dbReference type="EMBL" id="JAJTTA010000001">
    <property type="protein sequence ID" value="MCF0039012.1"/>
    <property type="molecule type" value="Genomic_DNA"/>
</dbReference>
<feature type="coiled-coil region" evidence="4">
    <location>
        <begin position="151"/>
        <end position="178"/>
    </location>
</feature>
<evidence type="ECO:0000256" key="5">
    <source>
        <dbReference type="SAM" id="Phobius"/>
    </source>
</evidence>
<evidence type="ECO:0000256" key="3">
    <source>
        <dbReference type="ARBA" id="ARBA00022448"/>
    </source>
</evidence>
<dbReference type="Gene3D" id="2.40.50.100">
    <property type="match status" value="1"/>
</dbReference>
<dbReference type="Proteomes" id="UP001139700">
    <property type="component" value="Unassembled WGS sequence"/>
</dbReference>
<dbReference type="NCBIfam" id="TIGR01730">
    <property type="entry name" value="RND_mfp"/>
    <property type="match status" value="1"/>
</dbReference>
<dbReference type="GO" id="GO:1990281">
    <property type="term" value="C:efflux pump complex"/>
    <property type="evidence" value="ECO:0007669"/>
    <property type="project" value="TreeGrafter"/>
</dbReference>
<evidence type="ECO:0000256" key="1">
    <source>
        <dbReference type="ARBA" id="ARBA00004196"/>
    </source>
</evidence>
<feature type="domain" description="CusB-like beta-barrel" evidence="7">
    <location>
        <begin position="213"/>
        <end position="284"/>
    </location>
</feature>
<dbReference type="InterPro" id="IPR058792">
    <property type="entry name" value="Beta-barrel_RND_2"/>
</dbReference>
<dbReference type="RefSeq" id="WP_234611483.1">
    <property type="nucleotide sequence ID" value="NZ_CP098806.1"/>
</dbReference>
<comment type="similarity">
    <text evidence="2">Belongs to the membrane fusion protein (MFP) (TC 8.A.1) family.</text>
</comment>
<dbReference type="Pfam" id="PF25967">
    <property type="entry name" value="RND-MFP_C"/>
    <property type="match status" value="1"/>
</dbReference>
<dbReference type="GO" id="GO:0015562">
    <property type="term" value="F:efflux transmembrane transporter activity"/>
    <property type="evidence" value="ECO:0007669"/>
    <property type="project" value="TreeGrafter"/>
</dbReference>
<evidence type="ECO:0000256" key="4">
    <source>
        <dbReference type="SAM" id="Coils"/>
    </source>
</evidence>
<dbReference type="InterPro" id="IPR058627">
    <property type="entry name" value="MdtA-like_C"/>
</dbReference>
<sequence length="363" mass="39316">MEKTIQSAKIISGLIITAVILLSVFFKGYTSEKPESAKATTKEQAASVAPVGVPVDGQVLHSESLNEEMTVSGTLMAYQEVSISSELNRKVVAVHAKEGKFVNAGTMLFKLDDADLLAELEQLKQQEKLVLLNERRLKDLIDREAAIQQDYDQAFTNLKVLQAKIEQLKVMIAKTSIRAPFSGYLGIVNVYTGAFVTPGSPLALLTDNSRLKIDFAVPEKHANTLKTGDEVQYNVESNDKIYKGRIVAHEAGLDQKTKTLLMRAVTDNKGSELLPGQSARLTLRLSNTGNALMVPNQALIPSSKGYSVYVANAGKAGFKSIEVGERNAFSVHVTKGLAPGDTIITSNMLRLTPGSAIQLVSIK</sequence>
<keyword evidence="5" id="KW-1133">Transmembrane helix</keyword>
<dbReference type="Pfam" id="PF25954">
    <property type="entry name" value="Beta-barrel_RND_2"/>
    <property type="match status" value="1"/>
</dbReference>
<protein>
    <submittedName>
        <fullName evidence="9">Efflux RND transporter periplasmic adaptor subunit</fullName>
    </submittedName>
</protein>
<comment type="subcellular location">
    <subcellularLocation>
        <location evidence="1">Cell envelope</location>
    </subcellularLocation>
</comment>
<dbReference type="PANTHER" id="PTHR30469">
    <property type="entry name" value="MULTIDRUG RESISTANCE PROTEIN MDTA"/>
    <property type="match status" value="1"/>
</dbReference>
<keyword evidence="5" id="KW-0812">Transmembrane</keyword>
<organism evidence="9 10">
    <name type="scientific">Dyadobacter fanqingshengii</name>
    <dbReference type="NCBI Taxonomy" id="2906443"/>
    <lineage>
        <taxon>Bacteria</taxon>
        <taxon>Pseudomonadati</taxon>
        <taxon>Bacteroidota</taxon>
        <taxon>Cytophagia</taxon>
        <taxon>Cytophagales</taxon>
        <taxon>Spirosomataceae</taxon>
        <taxon>Dyadobacter</taxon>
    </lineage>
</organism>
<dbReference type="Gene3D" id="2.40.30.170">
    <property type="match status" value="1"/>
</dbReference>
<evidence type="ECO:0000313" key="10">
    <source>
        <dbReference type="Proteomes" id="UP001139700"/>
    </source>
</evidence>
<dbReference type="Pfam" id="PF25917">
    <property type="entry name" value="BSH_RND"/>
    <property type="match status" value="1"/>
</dbReference>
<evidence type="ECO:0000256" key="2">
    <source>
        <dbReference type="ARBA" id="ARBA00009477"/>
    </source>
</evidence>
<dbReference type="PANTHER" id="PTHR30469:SF36">
    <property type="entry name" value="BLL3903 PROTEIN"/>
    <property type="match status" value="1"/>
</dbReference>
<gene>
    <name evidence="9" type="ORF">LXM24_02860</name>
</gene>
<comment type="caution">
    <text evidence="9">The sequence shown here is derived from an EMBL/GenBank/DDBJ whole genome shotgun (WGS) entry which is preliminary data.</text>
</comment>
<feature type="domain" description="Multidrug resistance protein MdtA-like C-terminal permuted SH3" evidence="8">
    <location>
        <begin position="290"/>
        <end position="347"/>
    </location>
</feature>
<evidence type="ECO:0000259" key="7">
    <source>
        <dbReference type="Pfam" id="PF25954"/>
    </source>
</evidence>
<dbReference type="Gene3D" id="2.40.420.20">
    <property type="match status" value="1"/>
</dbReference>
<reference evidence="9" key="1">
    <citation type="submission" date="2021-12" db="EMBL/GenBank/DDBJ databases">
        <title>Novel species in genus Dyadobacter.</title>
        <authorList>
            <person name="Ma C."/>
        </authorList>
    </citation>
    <scope>NUCLEOTIDE SEQUENCE</scope>
    <source>
        <strain evidence="9">CY399</strain>
    </source>
</reference>